<reference evidence="14" key="1">
    <citation type="journal article" date="2014" name="Front. Microbiol.">
        <title>High frequency of phylogenetically diverse reductive dehalogenase-homologous genes in deep subseafloor sedimentary metagenomes.</title>
        <authorList>
            <person name="Kawai M."/>
            <person name="Futagami T."/>
            <person name="Toyoda A."/>
            <person name="Takaki Y."/>
            <person name="Nishi S."/>
            <person name="Hori S."/>
            <person name="Arai W."/>
            <person name="Tsubouchi T."/>
            <person name="Morono Y."/>
            <person name="Uchiyama I."/>
            <person name="Ito T."/>
            <person name="Fujiyama A."/>
            <person name="Inagaki F."/>
            <person name="Takami H."/>
        </authorList>
    </citation>
    <scope>NUCLEOTIDE SEQUENCE</scope>
    <source>
        <strain evidence="14">Expedition CK06-06</strain>
    </source>
</reference>
<dbReference type="InterPro" id="IPR014001">
    <property type="entry name" value="Helicase_ATP-bd"/>
</dbReference>
<dbReference type="SMART" id="SM00487">
    <property type="entry name" value="DEXDc"/>
    <property type="match status" value="1"/>
</dbReference>
<keyword evidence="6" id="KW-0347">Helicase</keyword>
<evidence type="ECO:0000256" key="11">
    <source>
        <dbReference type="ARBA" id="ARBA00034808"/>
    </source>
</evidence>
<dbReference type="CDD" id="cd17929">
    <property type="entry name" value="DEXHc_priA"/>
    <property type="match status" value="1"/>
</dbReference>
<dbReference type="GO" id="GO:0006302">
    <property type="term" value="P:double-strand break repair"/>
    <property type="evidence" value="ECO:0007669"/>
    <property type="project" value="InterPro"/>
</dbReference>
<keyword evidence="7" id="KW-0862">Zinc</keyword>
<evidence type="ECO:0000256" key="2">
    <source>
        <dbReference type="ARBA" id="ARBA00022705"/>
    </source>
</evidence>
<dbReference type="PANTHER" id="PTHR30580:SF0">
    <property type="entry name" value="PRIMOSOMAL PROTEIN N"/>
    <property type="match status" value="1"/>
</dbReference>
<dbReference type="EC" id="5.6.2.4" evidence="11"/>
<dbReference type="Gene3D" id="3.40.50.300">
    <property type="entry name" value="P-loop containing nucleotide triphosphate hydrolases"/>
    <property type="match status" value="2"/>
</dbReference>
<name>X1PX89_9ZZZZ</name>
<evidence type="ECO:0000256" key="7">
    <source>
        <dbReference type="ARBA" id="ARBA00022833"/>
    </source>
</evidence>
<comment type="catalytic activity">
    <reaction evidence="12">
        <text>ATP + H2O = ADP + phosphate + H(+)</text>
        <dbReference type="Rhea" id="RHEA:13065"/>
        <dbReference type="ChEBI" id="CHEBI:15377"/>
        <dbReference type="ChEBI" id="CHEBI:15378"/>
        <dbReference type="ChEBI" id="CHEBI:30616"/>
        <dbReference type="ChEBI" id="CHEBI:43474"/>
        <dbReference type="ChEBI" id="CHEBI:456216"/>
        <dbReference type="EC" id="5.6.2.4"/>
    </reaction>
</comment>
<comment type="caution">
    <text evidence="14">The sequence shown here is derived from an EMBL/GenBank/DDBJ whole genome shotgun (WGS) entry which is preliminary data.</text>
</comment>
<evidence type="ECO:0000256" key="1">
    <source>
        <dbReference type="ARBA" id="ARBA00022515"/>
    </source>
</evidence>
<dbReference type="EMBL" id="BARW01001503">
    <property type="protein sequence ID" value="GAI60513.1"/>
    <property type="molecule type" value="Genomic_DNA"/>
</dbReference>
<keyword evidence="1" id="KW-0639">Primosome</keyword>
<gene>
    <name evidence="14" type="ORF">S12H4_04746</name>
</gene>
<dbReference type="GO" id="GO:1990077">
    <property type="term" value="C:primosome complex"/>
    <property type="evidence" value="ECO:0007669"/>
    <property type="project" value="UniProtKB-KW"/>
</dbReference>
<dbReference type="GO" id="GO:0046872">
    <property type="term" value="F:metal ion binding"/>
    <property type="evidence" value="ECO:0007669"/>
    <property type="project" value="UniProtKB-KW"/>
</dbReference>
<evidence type="ECO:0000256" key="9">
    <source>
        <dbReference type="ARBA" id="ARBA00023125"/>
    </source>
</evidence>
<evidence type="ECO:0000256" key="5">
    <source>
        <dbReference type="ARBA" id="ARBA00022801"/>
    </source>
</evidence>
<keyword evidence="10" id="KW-0413">Isomerase</keyword>
<protein>
    <recommendedName>
        <fullName evidence="11">DNA 3'-5' helicase</fullName>
        <ecNumber evidence="11">5.6.2.4</ecNumber>
    </recommendedName>
</protein>
<keyword evidence="5" id="KW-0378">Hydrolase</keyword>
<dbReference type="GO" id="GO:0005524">
    <property type="term" value="F:ATP binding"/>
    <property type="evidence" value="ECO:0007669"/>
    <property type="project" value="UniProtKB-KW"/>
</dbReference>
<accession>X1PX89</accession>
<evidence type="ECO:0000256" key="6">
    <source>
        <dbReference type="ARBA" id="ARBA00022806"/>
    </source>
</evidence>
<feature type="domain" description="Helicase ATP-binding" evidence="13">
    <location>
        <begin position="145"/>
        <end position="310"/>
    </location>
</feature>
<organism evidence="14">
    <name type="scientific">marine sediment metagenome</name>
    <dbReference type="NCBI Taxonomy" id="412755"/>
    <lineage>
        <taxon>unclassified sequences</taxon>
        <taxon>metagenomes</taxon>
        <taxon>ecological metagenomes</taxon>
    </lineage>
</organism>
<evidence type="ECO:0000259" key="13">
    <source>
        <dbReference type="PROSITE" id="PS51192"/>
    </source>
</evidence>
<dbReference type="GO" id="GO:0006310">
    <property type="term" value="P:DNA recombination"/>
    <property type="evidence" value="ECO:0007669"/>
    <property type="project" value="InterPro"/>
</dbReference>
<keyword evidence="3" id="KW-0479">Metal-binding</keyword>
<dbReference type="FunFam" id="3.40.50.300:FF:000489">
    <property type="entry name" value="Primosome assembly protein PriA"/>
    <property type="match status" value="1"/>
</dbReference>
<dbReference type="InterPro" id="IPR011545">
    <property type="entry name" value="DEAD/DEAH_box_helicase_dom"/>
</dbReference>
<dbReference type="SUPFAM" id="SSF52540">
    <property type="entry name" value="P-loop containing nucleoside triphosphate hydrolases"/>
    <property type="match status" value="2"/>
</dbReference>
<dbReference type="InterPro" id="IPR027417">
    <property type="entry name" value="P-loop_NTPase"/>
</dbReference>
<feature type="non-terminal residue" evidence="14">
    <location>
        <position position="499"/>
    </location>
</feature>
<evidence type="ECO:0000256" key="8">
    <source>
        <dbReference type="ARBA" id="ARBA00022840"/>
    </source>
</evidence>
<dbReference type="GO" id="GO:0003677">
    <property type="term" value="F:DNA binding"/>
    <property type="evidence" value="ECO:0007669"/>
    <property type="project" value="UniProtKB-KW"/>
</dbReference>
<keyword evidence="2" id="KW-0235">DNA replication</keyword>
<dbReference type="PROSITE" id="PS51192">
    <property type="entry name" value="HELICASE_ATP_BIND_1"/>
    <property type="match status" value="1"/>
</dbReference>
<dbReference type="InterPro" id="IPR042115">
    <property type="entry name" value="PriA_3primeBD_sf"/>
</dbReference>
<evidence type="ECO:0000256" key="4">
    <source>
        <dbReference type="ARBA" id="ARBA00022741"/>
    </source>
</evidence>
<keyword evidence="8" id="KW-0067">ATP-binding</keyword>
<evidence type="ECO:0000256" key="12">
    <source>
        <dbReference type="ARBA" id="ARBA00048988"/>
    </source>
</evidence>
<dbReference type="InterPro" id="IPR005259">
    <property type="entry name" value="PriA"/>
</dbReference>
<dbReference type="AlphaFoldDB" id="X1PX89"/>
<proteinExistence type="predicted"/>
<dbReference type="PANTHER" id="PTHR30580">
    <property type="entry name" value="PRIMOSOMAL PROTEIN N"/>
    <property type="match status" value="1"/>
</dbReference>
<dbReference type="NCBIfam" id="TIGR00595">
    <property type="entry name" value="priA"/>
    <property type="match status" value="1"/>
</dbReference>
<keyword evidence="9" id="KW-0238">DNA-binding</keyword>
<dbReference type="Pfam" id="PF00270">
    <property type="entry name" value="DEAD"/>
    <property type="match status" value="1"/>
</dbReference>
<dbReference type="GO" id="GO:0043138">
    <property type="term" value="F:3'-5' DNA helicase activity"/>
    <property type="evidence" value="ECO:0007669"/>
    <property type="project" value="UniProtKB-EC"/>
</dbReference>
<evidence type="ECO:0000313" key="14">
    <source>
        <dbReference type="EMBL" id="GAI60513.1"/>
    </source>
</evidence>
<dbReference type="GO" id="GO:0006269">
    <property type="term" value="P:DNA replication, synthesis of primer"/>
    <property type="evidence" value="ECO:0007669"/>
    <property type="project" value="UniProtKB-KW"/>
</dbReference>
<dbReference type="GO" id="GO:0006270">
    <property type="term" value="P:DNA replication initiation"/>
    <property type="evidence" value="ECO:0007669"/>
    <property type="project" value="TreeGrafter"/>
</dbReference>
<dbReference type="GO" id="GO:0016787">
    <property type="term" value="F:hydrolase activity"/>
    <property type="evidence" value="ECO:0007669"/>
    <property type="project" value="UniProtKB-KW"/>
</dbReference>
<evidence type="ECO:0000256" key="3">
    <source>
        <dbReference type="ARBA" id="ARBA00022723"/>
    </source>
</evidence>
<evidence type="ECO:0000256" key="10">
    <source>
        <dbReference type="ARBA" id="ARBA00023235"/>
    </source>
</evidence>
<keyword evidence="4" id="KW-0547">Nucleotide-binding</keyword>
<dbReference type="Gene3D" id="3.40.1440.60">
    <property type="entry name" value="PriA, 3(prime) DNA-binding domain"/>
    <property type="match status" value="1"/>
</dbReference>
<sequence length="499" mass="55246">MELARWISGYYVCPLGQVLAAMVPSAVKRGAGVKTQRYVYLRAGAADIEKTIDELRGKKQKQIVKFLDGRGASSANDAVEIRGLLEAVGCGNEPIKRLAEKQIVKIARKTILKSLPVIPKGMSIKTEKVVLNNDQRKALAHFETVIESGEFGVTLLYGVTDSGKTELYMRAIEAVLRKGAGAIVLLPEIALTAQTVQRFNERFKKIAVMHSGLTAAQRNVQWQKIKSGQADVVIGARSAVFAPLSKLGLIIVDEEHEPSYKQDTAPRYNGRDVAIKRAQLANAHCILGSATPSLETLSNCQSKKYFSLVRLPKRVMGLPMPKMKLVDLRQGQVTQKGINLISGPLAKHLHETLAKKEQVILLLNRRGYSNFVFCPSCKHTLHCRNCDVTLTFHKSKVSRRERMRTVTGKHINYGYAICHYCLAQTLVPEKCPLCGGGFAMIGLGSQRLEEELAKKFPLARVSRIDSDSMASRDYYRLLRDFSEGRIDILAGTQMLAKGL</sequence>